<feature type="compositionally biased region" description="Polar residues" evidence="13">
    <location>
        <begin position="2329"/>
        <end position="2339"/>
    </location>
</feature>
<feature type="region of interest" description="Disordered" evidence="13">
    <location>
        <begin position="333"/>
        <end position="374"/>
    </location>
</feature>
<dbReference type="PANTHER" id="PTHR21451:SF0">
    <property type="entry name" value="HISTONE-LYSINE N-METHYLTRANSFERASE, H3 LYSINE-79 SPECIFIC"/>
    <property type="match status" value="1"/>
</dbReference>
<dbReference type="GO" id="GO:0000077">
    <property type="term" value="P:DNA damage checkpoint signaling"/>
    <property type="evidence" value="ECO:0007669"/>
    <property type="project" value="TreeGrafter"/>
</dbReference>
<evidence type="ECO:0000313" key="16">
    <source>
        <dbReference type="Proteomes" id="UP001497497"/>
    </source>
</evidence>
<proteinExistence type="inferred from homology"/>
<evidence type="ECO:0000256" key="6">
    <source>
        <dbReference type="ARBA" id="ARBA00022691"/>
    </source>
</evidence>
<dbReference type="GO" id="GO:0032259">
    <property type="term" value="P:methylation"/>
    <property type="evidence" value="ECO:0007669"/>
    <property type="project" value="UniProtKB-KW"/>
</dbReference>
<feature type="compositionally biased region" description="Low complexity" evidence="13">
    <location>
        <begin position="1742"/>
        <end position="1757"/>
    </location>
</feature>
<evidence type="ECO:0000256" key="11">
    <source>
        <dbReference type="RuleBase" id="RU271113"/>
    </source>
</evidence>
<keyword evidence="4 11" id="KW-0489">Methyltransferase</keyword>
<evidence type="ECO:0000256" key="9">
    <source>
        <dbReference type="ARBA" id="ARBA00029821"/>
    </source>
</evidence>
<feature type="region of interest" description="Disordered" evidence="13">
    <location>
        <begin position="2192"/>
        <end position="2339"/>
    </location>
</feature>
<feature type="region of interest" description="Disordered" evidence="13">
    <location>
        <begin position="2406"/>
        <end position="2481"/>
    </location>
</feature>
<feature type="coiled-coil region" evidence="12">
    <location>
        <begin position="644"/>
        <end position="671"/>
    </location>
</feature>
<evidence type="ECO:0000256" key="8">
    <source>
        <dbReference type="ARBA" id="ARBA00023242"/>
    </source>
</evidence>
<keyword evidence="12" id="KW-0175">Coiled coil</keyword>
<dbReference type="CDD" id="cd20902">
    <property type="entry name" value="CC_DOT1L"/>
    <property type="match status" value="1"/>
</dbReference>
<feature type="compositionally biased region" description="Basic and acidic residues" evidence="13">
    <location>
        <begin position="334"/>
        <end position="343"/>
    </location>
</feature>
<keyword evidence="8 11" id="KW-0539">Nucleus</keyword>
<feature type="compositionally biased region" description="Low complexity" evidence="13">
    <location>
        <begin position="402"/>
        <end position="413"/>
    </location>
</feature>
<dbReference type="Proteomes" id="UP001497497">
    <property type="component" value="Unassembled WGS sequence"/>
</dbReference>
<dbReference type="PROSITE" id="PS51569">
    <property type="entry name" value="DOT1"/>
    <property type="match status" value="1"/>
</dbReference>
<feature type="region of interest" description="Disordered" evidence="13">
    <location>
        <begin position="1083"/>
        <end position="1106"/>
    </location>
</feature>
<evidence type="ECO:0000256" key="1">
    <source>
        <dbReference type="ARBA" id="ARBA00004123"/>
    </source>
</evidence>
<evidence type="ECO:0000256" key="2">
    <source>
        <dbReference type="ARBA" id="ARBA00012190"/>
    </source>
</evidence>
<protein>
    <recommendedName>
        <fullName evidence="3 11">Histone-lysine N-methyltransferase, H3 lysine-79 specific</fullName>
        <ecNumber evidence="2 11">2.1.1.360</ecNumber>
    </recommendedName>
    <alternativeName>
        <fullName evidence="9 11">Histone H3-K79 methyltransferase</fullName>
    </alternativeName>
</protein>
<feature type="compositionally biased region" description="Low complexity" evidence="13">
    <location>
        <begin position="2268"/>
        <end position="2302"/>
    </location>
</feature>
<comment type="catalytic activity">
    <reaction evidence="10 11">
        <text>L-lysyl(79)-[histone H3] + 3 S-adenosyl-L-methionine = N(6),N(6),N(6)-trimethyl-L-lysyl(79)-[histone H3] + 3 S-adenosyl-L-homocysteine + 3 H(+)</text>
        <dbReference type="Rhea" id="RHEA:60328"/>
        <dbReference type="Rhea" id="RHEA-COMP:15549"/>
        <dbReference type="Rhea" id="RHEA-COMP:15552"/>
        <dbReference type="ChEBI" id="CHEBI:15378"/>
        <dbReference type="ChEBI" id="CHEBI:29969"/>
        <dbReference type="ChEBI" id="CHEBI:57856"/>
        <dbReference type="ChEBI" id="CHEBI:59789"/>
        <dbReference type="ChEBI" id="CHEBI:61961"/>
        <dbReference type="EC" id="2.1.1.360"/>
    </reaction>
</comment>
<feature type="domain" description="DOT1" evidence="14">
    <location>
        <begin position="14"/>
        <end position="331"/>
    </location>
</feature>
<feature type="compositionally biased region" description="Low complexity" evidence="13">
    <location>
        <begin position="2206"/>
        <end position="2221"/>
    </location>
</feature>
<feature type="compositionally biased region" description="Polar residues" evidence="13">
    <location>
        <begin position="1975"/>
        <end position="1984"/>
    </location>
</feature>
<keyword evidence="7 11" id="KW-0156">Chromatin regulator</keyword>
<feature type="region of interest" description="Disordered" evidence="13">
    <location>
        <begin position="1634"/>
        <end position="2037"/>
    </location>
</feature>
<comment type="subcellular location">
    <subcellularLocation>
        <location evidence="1 11">Nucleus</location>
    </subcellularLocation>
</comment>
<dbReference type="GO" id="GO:0140956">
    <property type="term" value="F:histone H3K79 trimethyltransferase activity"/>
    <property type="evidence" value="ECO:0007669"/>
    <property type="project" value="UniProtKB-EC"/>
</dbReference>
<evidence type="ECO:0000256" key="5">
    <source>
        <dbReference type="ARBA" id="ARBA00022679"/>
    </source>
</evidence>
<name>A0AAV2IDK1_LYMST</name>
<feature type="compositionally biased region" description="Polar residues" evidence="13">
    <location>
        <begin position="2142"/>
        <end position="2153"/>
    </location>
</feature>
<reference evidence="15 16" key="1">
    <citation type="submission" date="2024-04" db="EMBL/GenBank/DDBJ databases">
        <authorList>
            <consortium name="Genoscope - CEA"/>
            <person name="William W."/>
        </authorList>
    </citation>
    <scope>NUCLEOTIDE SEQUENCE [LARGE SCALE GENOMIC DNA]</scope>
</reference>
<feature type="region of interest" description="Disordered" evidence="13">
    <location>
        <begin position="499"/>
        <end position="523"/>
    </location>
</feature>
<keyword evidence="6 11" id="KW-0949">S-adenosyl-L-methionine</keyword>
<feature type="region of interest" description="Disordered" evidence="13">
    <location>
        <begin position="2107"/>
        <end position="2160"/>
    </location>
</feature>
<feature type="region of interest" description="Disordered" evidence="13">
    <location>
        <begin position="955"/>
        <end position="1020"/>
    </location>
</feature>
<comment type="similarity">
    <text evidence="11">Belongs to the class I-like SAM-binding methyltransferase superfamily. DOT1 family.</text>
</comment>
<evidence type="ECO:0000259" key="14">
    <source>
        <dbReference type="PROSITE" id="PS51569"/>
    </source>
</evidence>
<feature type="compositionally biased region" description="Basic residues" evidence="13">
    <location>
        <begin position="2018"/>
        <end position="2033"/>
    </location>
</feature>
<feature type="compositionally biased region" description="Polar residues" evidence="13">
    <location>
        <begin position="2107"/>
        <end position="2133"/>
    </location>
</feature>
<dbReference type="EC" id="2.1.1.360" evidence="2 11"/>
<accession>A0AAV2IDK1</accession>
<feature type="compositionally biased region" description="Low complexity" evidence="13">
    <location>
        <begin position="1091"/>
        <end position="1102"/>
    </location>
</feature>
<evidence type="ECO:0000256" key="10">
    <source>
        <dbReference type="ARBA" id="ARBA00047770"/>
    </source>
</evidence>
<dbReference type="InterPro" id="IPR025789">
    <property type="entry name" value="DOT1_dom"/>
</dbReference>
<feature type="compositionally biased region" description="Pro residues" evidence="13">
    <location>
        <begin position="2196"/>
        <end position="2205"/>
    </location>
</feature>
<feature type="compositionally biased region" description="Low complexity" evidence="13">
    <location>
        <begin position="2438"/>
        <end position="2449"/>
    </location>
</feature>
<feature type="non-terminal residue" evidence="15">
    <location>
        <position position="2481"/>
    </location>
</feature>
<evidence type="ECO:0000256" key="13">
    <source>
        <dbReference type="SAM" id="MobiDB-lite"/>
    </source>
</evidence>
<feature type="region of interest" description="Disordered" evidence="13">
    <location>
        <begin position="398"/>
        <end position="466"/>
    </location>
</feature>
<dbReference type="InterPro" id="IPR029063">
    <property type="entry name" value="SAM-dependent_MTases_sf"/>
</dbReference>
<sequence length="2481" mass="271056">MALKLKLHSPVGADPLILKWPVATSEGKEGPEEILDTIRLICDDFPELKIPLESRILKDGDDISSYDYDQTKSLCERYNKAIDSIRLLMKGSPRQKQFSKQASMRQLKHVLQQCYNHSVTDPEKLNHYEPFSPEVYGETSFELVEQMIKSIKFTESDYFIDLGSGVGQVVLQVSAATKCKFCYGVEKAEWPAEYAVGMEREFRRWMNWYGKEHQEFMIEKGDFLHDDIKDKLSKATIVFVNNFAFGPVVDHELKQRFANCLKEGARIVSSKAFCPLNFRITERNLSDIGTIMQVEELSPLCGAVSWTGKPFAYYVHTIDRTLLEKYFNRLKNPSKREEVEPRKDRKGRPVLSIKDKINGALSGGGSDSNSTGRWRRVRGLQRETDSASPLSAAKVLDFDSGSNSSSTNSNVVTPDDSGVVYGPTTRRQWNEYVKRPLSQSGTENDNDSSAADAVQDTKPKEISKQLNLKKKRMKTVKRLNNGALGKRQMQVGKKLIKEPSPVKSKAAVKLRPRKNQVETRNVSGAATSVASSVSTTTHTVSGNPLGHSGGAAIPPSLDSLNLLHAHTIMSTSGQDSAEKISYNDRRMTETSSAYFKPTVHKQTVSMLEKQAGFLQMIETMKQRFLSFLAFMQTPQYRAILLLQIEQEKCKNTELLTKADGLEREISLLQRDGVKLIKDRLKEMGIRADTPRELISQAKDIVLRHRELKSQTASLGAQINALQAEHNQKITAYRNVYDRKTCARQSKNGFSEHPNQVTEKVQVDQHKLLADVDRLHTELQFLQDVNQSYMLQPDCGIDQSHMLQPDYGIREDELEGNEKHQVNGLGRNGSHSNILKEKMDMKENYDTFNEVLATLKKEVTDALQNQAPTYGLNGDMKTDLETKPRTCSEKASPVDRISLGLELKQINGMRPGKYASANVSKVSNNSFKAPEMTMKEVLERTKMPLSSSSWTSEVKDEGLVSNSSPRILPPGTKIDIKKPSKANGLRTLLRGRSSQSGNFTLLQSSESLPSQSTRSNVSRNSITSPTVYTEIEKSAAEELISLKEGVSSPIKDPPPSQPGVVYKQSQPRTIVKNHSPSVQRPAILIQQNLQKGSTTRGSNSSGGKDAAKGAIITSSTSEAFAQVPKASVVQQQLSSSGLIAGLSKHVLSSASSGLDRTVPHIVCNLPVLPINGLLKHKSSELPINTPAKIRSVETKNDVRVASTPSLLQQTPMLPSTSSLLQQTPMIRTSHPGQTSSLAQILTSNSEHSRILSSTSFLNGSIGQLVGSNGTRGPAAGSPPFVSIQSPHAGTVSSNGVQPSFFKILQQQQPHKAGSVLNGTNGLITTTASLASPAAVGHAESLRHTVKLLSPGVMDGKGCPPPFQPSTFQVSDMVGACLTQEESTQKRTKCQKGVATKEGEEAVEAGLGCLDVDFSTACHPGRRQTRRSSARLSQGLPVEPVAKMSKFSEADSNSWMDISEQESAEREGLTVGRSKKSLAVILKREAKLEKMAESTTDGEPQKNERSSFPMCDDGKLDVETDQRLATFEQGAPNEHELSNPSSMIQSDAASTDNMVSEMAGFHQLTTGHQVHGSKDQEVASKLGHGLTLKLDEFEPVSSGDKGAHSVKSCLNEFSQDVQPAKSEADVFRERQIISHNSESLSSRTHISRRDKEYDTRNSRHKQNPPQNDKVGHGETLKVKKRGSQSFVSQIGKISKYSKKSLLPNSEAKNNPLNFSKAHKRSTTSSSPVNKKPCKPHSSDRETCSTLASSKTQSKSSSSGLKEKTASLQRRDGRSKSPSSKKTASTHEEFSASKSGSKHSRSLNNCVKHRSLICEQDGVKKRRSPSPRRVLSKGARKDYSSVKCKAPSPGPPKLERAVSPPVLRKRVLTKGPTEQLFSLGSEKDSLFISHSKRNNKDLKSKPSADKDSLKSFSGKETCKSTFQVSSSRHSRGNKGKSLSPKAEPKNVHSLKQGNCASPYFKTNIEPEEEKGSPRRTQRITCSINSNGREVADQEKKASISHASRKTEGRSQKEAVRERSNHSVKCHSQPRKSHCHSKISTAPQCKEGKLKAVGKNKAGHEEHVKQAVVKSDKKNGQQVEQISQEVCVPKLSQSKQDNLLMNLCLLDSPDSSLTPQSMSQNGHTESVLTPQSMSQNGHMEDDDNTDVVTSCSESESSLCKPKQSHELTAQVIVDTEQTYKSLDSLVGNGATNFSCDVEPFPLPPTPQKTPSPNSSPSSPYNDPNTLISDDQKLSGETVLSTPVSNPAAEISEAQGKKGPQTPPGSPLFNHQSLSRSRSASMSSSSSRASSYDSCHSSSSSSSFSDSSSDEAKKREKRHRLRKNRVKTPPRKLSTLNPPLSLSIGSPPMATVQYSPMPSPNINGFNYCQLRLAMGSNPASGLSNQGIMGGSPVLSPLSVSTQHSPGYQLVTSDSLRSPNGLQRSPNGSGHIKQFNSFQHTMTSPSVAGSSPLSSHLPASDGSSVSCPLSSHLPASDGSSVSCPLSS</sequence>
<feature type="compositionally biased region" description="Polar residues" evidence="13">
    <location>
        <begin position="2471"/>
        <end position="2481"/>
    </location>
</feature>
<feature type="region of interest" description="Disordered" evidence="13">
    <location>
        <begin position="1488"/>
        <end position="1513"/>
    </location>
</feature>
<feature type="compositionally biased region" description="Basic and acidic residues" evidence="13">
    <location>
        <begin position="2001"/>
        <end position="2017"/>
    </location>
</feature>
<keyword evidence="5 11" id="KW-0808">Transferase</keyword>
<evidence type="ECO:0000256" key="7">
    <source>
        <dbReference type="ARBA" id="ARBA00022853"/>
    </source>
</evidence>
<evidence type="ECO:0000256" key="4">
    <source>
        <dbReference type="ARBA" id="ARBA00022603"/>
    </source>
</evidence>
<feature type="region of interest" description="Disordered" evidence="13">
    <location>
        <begin position="1441"/>
        <end position="1469"/>
    </location>
</feature>
<evidence type="ECO:0000256" key="12">
    <source>
        <dbReference type="SAM" id="Coils"/>
    </source>
</evidence>
<dbReference type="InterPro" id="IPR030445">
    <property type="entry name" value="H3-K79_meTrfase"/>
</dbReference>
<feature type="region of interest" description="Disordered" evidence="13">
    <location>
        <begin position="1527"/>
        <end position="1547"/>
    </location>
</feature>
<feature type="compositionally biased region" description="Basic and acidic residues" evidence="13">
    <location>
        <begin position="1645"/>
        <end position="1655"/>
    </location>
</feature>
<dbReference type="PANTHER" id="PTHR21451">
    <property type="entry name" value="HISTONE H3 METHYLTRANSFERASE"/>
    <property type="match status" value="1"/>
</dbReference>
<dbReference type="Pfam" id="PF08123">
    <property type="entry name" value="DOT1"/>
    <property type="match status" value="1"/>
</dbReference>
<dbReference type="Gene3D" id="3.40.50.150">
    <property type="entry name" value="Vaccinia Virus protein VP39"/>
    <property type="match status" value="1"/>
</dbReference>
<comment type="caution">
    <text evidence="15">The sequence shown here is derived from an EMBL/GenBank/DDBJ whole genome shotgun (WGS) entry which is preliminary data.</text>
</comment>
<dbReference type="Gene3D" id="1.10.260.60">
    <property type="match status" value="1"/>
</dbReference>
<dbReference type="SUPFAM" id="SSF53335">
    <property type="entry name" value="S-adenosyl-L-methionine-dependent methyltransferases"/>
    <property type="match status" value="1"/>
</dbReference>
<comment type="function">
    <text evidence="11">Histone methyltransferase that specifically trimethylates histone H3 to form H3K79me3. This methylation is required for telomere silencing and for the pachytene checkpoint during the meiotic cell cycle by allowing the recruitment of RAD9 to double strand breaks. Nucleosomes are preferred as substrate compared to free histone.</text>
</comment>
<dbReference type="EMBL" id="CAXITT010000665">
    <property type="protein sequence ID" value="CAL1544993.1"/>
    <property type="molecule type" value="Genomic_DNA"/>
</dbReference>
<keyword evidence="16" id="KW-1185">Reference proteome</keyword>
<feature type="compositionally biased region" description="Basic residues" evidence="13">
    <location>
        <begin position="2310"/>
        <end position="2325"/>
    </location>
</feature>
<dbReference type="FunFam" id="3.40.50.150:FF:000033">
    <property type="entry name" value="Histone-lysine N-methyltransferase, H3 lysine-79 specific"/>
    <property type="match status" value="1"/>
</dbReference>
<feature type="compositionally biased region" description="Polar residues" evidence="13">
    <location>
        <begin position="2406"/>
        <end position="2437"/>
    </location>
</feature>
<organism evidence="15 16">
    <name type="scientific">Lymnaea stagnalis</name>
    <name type="common">Great pond snail</name>
    <name type="synonym">Helix stagnalis</name>
    <dbReference type="NCBI Taxonomy" id="6523"/>
    <lineage>
        <taxon>Eukaryota</taxon>
        <taxon>Metazoa</taxon>
        <taxon>Spiralia</taxon>
        <taxon>Lophotrochozoa</taxon>
        <taxon>Mollusca</taxon>
        <taxon>Gastropoda</taxon>
        <taxon>Heterobranchia</taxon>
        <taxon>Euthyneura</taxon>
        <taxon>Panpulmonata</taxon>
        <taxon>Hygrophila</taxon>
        <taxon>Lymnaeoidea</taxon>
        <taxon>Lymnaeidae</taxon>
        <taxon>Lymnaea</taxon>
    </lineage>
</organism>
<gene>
    <name evidence="15" type="ORF">GSLYS_00018476001</name>
</gene>
<dbReference type="GO" id="GO:0005634">
    <property type="term" value="C:nucleus"/>
    <property type="evidence" value="ECO:0007669"/>
    <property type="project" value="UniProtKB-SubCell"/>
</dbReference>
<feature type="compositionally biased region" description="Low complexity" evidence="13">
    <location>
        <begin position="999"/>
        <end position="1014"/>
    </location>
</feature>
<feature type="compositionally biased region" description="Basic and acidic residues" evidence="13">
    <location>
        <begin position="1891"/>
        <end position="1906"/>
    </location>
</feature>
<comment type="miscellaneous">
    <text evidence="11">In contrast to other lysine histone methyltransferases, it does not contain a SET domain, suggesting the existence of another mechanism for methylation of lysine residues of histones.</text>
</comment>
<dbReference type="GO" id="GO:0006281">
    <property type="term" value="P:DNA repair"/>
    <property type="evidence" value="ECO:0007669"/>
    <property type="project" value="TreeGrafter"/>
</dbReference>
<evidence type="ECO:0000313" key="15">
    <source>
        <dbReference type="EMBL" id="CAL1544993.1"/>
    </source>
</evidence>
<feature type="compositionally biased region" description="Basic residues" evidence="13">
    <location>
        <begin position="1793"/>
        <end position="1808"/>
    </location>
</feature>
<evidence type="ECO:0000256" key="3">
    <source>
        <dbReference type="ARBA" id="ARBA00020987"/>
    </source>
</evidence>
<feature type="compositionally biased region" description="Basic and acidic residues" evidence="13">
    <location>
        <begin position="1758"/>
        <end position="1772"/>
    </location>
</feature>
<feature type="compositionally biased region" description="Polar residues" evidence="13">
    <location>
        <begin position="1700"/>
        <end position="1711"/>
    </location>
</feature>
<feature type="compositionally biased region" description="Polar residues" evidence="13">
    <location>
        <begin position="1536"/>
        <end position="1547"/>
    </location>
</feature>
<feature type="compositionally biased region" description="Polar residues" evidence="13">
    <location>
        <begin position="437"/>
        <end position="449"/>
    </location>
</feature>